<evidence type="ECO:0000313" key="3">
    <source>
        <dbReference type="EMBL" id="KAE9273042.1"/>
    </source>
</evidence>
<feature type="coiled-coil region" evidence="1">
    <location>
        <begin position="455"/>
        <end position="482"/>
    </location>
</feature>
<feature type="region of interest" description="Disordered" evidence="2">
    <location>
        <begin position="336"/>
        <end position="423"/>
    </location>
</feature>
<keyword evidence="1" id="KW-0175">Coiled coil</keyword>
<comment type="caution">
    <text evidence="3">The sequence shown here is derived from an EMBL/GenBank/DDBJ whole genome shotgun (WGS) entry which is preliminary data.</text>
</comment>
<dbReference type="EMBL" id="QXFT01005351">
    <property type="protein sequence ID" value="KAE9273042.1"/>
    <property type="molecule type" value="Genomic_DNA"/>
</dbReference>
<evidence type="ECO:0000256" key="1">
    <source>
        <dbReference type="SAM" id="Coils"/>
    </source>
</evidence>
<name>A0A6A4BIP4_9STRA</name>
<proteinExistence type="predicted"/>
<keyword evidence="4" id="KW-1185">Reference proteome</keyword>
<dbReference type="AlphaFoldDB" id="A0A6A4BIP4"/>
<protein>
    <submittedName>
        <fullName evidence="3">Uncharacterized protein</fullName>
    </submittedName>
</protein>
<gene>
    <name evidence="3" type="ORF">PR003_g30023</name>
</gene>
<evidence type="ECO:0000256" key="2">
    <source>
        <dbReference type="SAM" id="MobiDB-lite"/>
    </source>
</evidence>
<sequence>MSTPTTQTSDELAAPAAGNAVVANTATTATSSASSASVVTSTVTPPSSPKSTISVGEYHKTRGKVTYASETLFDGMEDLDMEEGEEERDSSSSGRNEASVGTRRPREDDSDASSSKRSRSGSDRPLADAGALSTPRGGDDDDSTPPAAVTSRTNPVRDPWMPSPSEIRSRYGSTTPASPYALYSCNAIVDDDVAKELDFDPATDQRRDYYIGLFHELRFYGNKKYSRKSKVTEWEALCQSWGMFVENFNKNPSGYRERVRSASERYERYSKRPKILRLHDGAVEAGIPCAVPSGVACERCQAGAVRLSERDLNGYTGISVPVELKTLREKLITQLSSESAEGERNTQPRAVVNYSSRSSFTPFGGAAGGGIRTPSPFPERRSSGRSSAPTYRGQESILTNEYENEPDLGSGSDDQRFAGQSSEFPRVRLATGAVAAGRHHEPSPAEVWDRLEAVENLQTAELAEIRQELKLLKARIGQAGQTASNIQVDLGSIVACVEQRVSALEARVAPSHRESATRVASKASAAQRKRLGGAAYWTVCLACTRCHASPTR</sequence>
<feature type="compositionally biased region" description="Acidic residues" evidence="2">
    <location>
        <begin position="75"/>
        <end position="88"/>
    </location>
</feature>
<feature type="region of interest" description="Disordered" evidence="2">
    <location>
        <begin position="29"/>
        <end position="173"/>
    </location>
</feature>
<dbReference type="Proteomes" id="UP000434957">
    <property type="component" value="Unassembled WGS sequence"/>
</dbReference>
<evidence type="ECO:0000313" key="4">
    <source>
        <dbReference type="Proteomes" id="UP000434957"/>
    </source>
</evidence>
<reference evidence="3 4" key="1">
    <citation type="submission" date="2018-08" db="EMBL/GenBank/DDBJ databases">
        <title>Genomic investigation of the strawberry pathogen Phytophthora fragariae indicates pathogenicity is determined by transcriptional variation in three key races.</title>
        <authorList>
            <person name="Adams T.M."/>
            <person name="Armitage A.D."/>
            <person name="Sobczyk M.K."/>
            <person name="Bates H.J."/>
            <person name="Dunwell J.M."/>
            <person name="Nellist C.F."/>
            <person name="Harrison R.J."/>
        </authorList>
    </citation>
    <scope>NUCLEOTIDE SEQUENCE [LARGE SCALE GENOMIC DNA]</scope>
    <source>
        <strain evidence="3 4">SCRP333</strain>
    </source>
</reference>
<accession>A0A6A4BIP4</accession>
<organism evidence="3 4">
    <name type="scientific">Phytophthora rubi</name>
    <dbReference type="NCBI Taxonomy" id="129364"/>
    <lineage>
        <taxon>Eukaryota</taxon>
        <taxon>Sar</taxon>
        <taxon>Stramenopiles</taxon>
        <taxon>Oomycota</taxon>
        <taxon>Peronosporomycetes</taxon>
        <taxon>Peronosporales</taxon>
        <taxon>Peronosporaceae</taxon>
        <taxon>Phytophthora</taxon>
    </lineage>
</organism>
<feature type="compositionally biased region" description="Low complexity" evidence="2">
    <location>
        <begin position="29"/>
        <end position="55"/>
    </location>
</feature>
<feature type="compositionally biased region" description="Polar residues" evidence="2">
    <location>
        <begin position="347"/>
        <end position="361"/>
    </location>
</feature>